<dbReference type="Gene3D" id="1.10.730.10">
    <property type="entry name" value="Isoleucyl-tRNA Synthetase, Domain 1"/>
    <property type="match status" value="1"/>
</dbReference>
<comment type="catalytic activity">
    <reaction evidence="8">
        <text>tRNA(Ile) + L-isoleucine + ATP = L-isoleucyl-tRNA(Ile) + AMP + diphosphate</text>
        <dbReference type="Rhea" id="RHEA:11060"/>
        <dbReference type="Rhea" id="RHEA-COMP:9666"/>
        <dbReference type="Rhea" id="RHEA-COMP:9695"/>
        <dbReference type="ChEBI" id="CHEBI:30616"/>
        <dbReference type="ChEBI" id="CHEBI:33019"/>
        <dbReference type="ChEBI" id="CHEBI:58045"/>
        <dbReference type="ChEBI" id="CHEBI:78442"/>
        <dbReference type="ChEBI" id="CHEBI:78528"/>
        <dbReference type="ChEBI" id="CHEBI:456215"/>
        <dbReference type="EC" id="6.1.1.5"/>
    </reaction>
</comment>
<dbReference type="Pfam" id="PF00133">
    <property type="entry name" value="tRNA-synt_1"/>
    <property type="match status" value="1"/>
</dbReference>
<proteinExistence type="predicted"/>
<dbReference type="PANTHER" id="PTHR42780">
    <property type="entry name" value="SOLEUCYL-TRNA SYNTHETASE"/>
    <property type="match status" value="1"/>
</dbReference>
<dbReference type="Proteomes" id="UP000178098">
    <property type="component" value="Unassembled WGS sequence"/>
</dbReference>
<evidence type="ECO:0000256" key="1">
    <source>
        <dbReference type="ARBA" id="ARBA00013165"/>
    </source>
</evidence>
<comment type="caution">
    <text evidence="12">The sequence shown here is derived from an EMBL/GenBank/DDBJ whole genome shotgun (WGS) entry which is preliminary data.</text>
</comment>
<keyword evidence="5" id="KW-0648">Protein biosynthesis</keyword>
<evidence type="ECO:0000256" key="9">
    <source>
        <dbReference type="NCBIfam" id="TIGR00392"/>
    </source>
</evidence>
<dbReference type="InterPro" id="IPR002300">
    <property type="entry name" value="aa-tRNA-synth_Ia"/>
</dbReference>
<dbReference type="InterPro" id="IPR033709">
    <property type="entry name" value="Anticodon_Ile_ABEc"/>
</dbReference>
<dbReference type="EMBL" id="MFZT01000003">
    <property type="protein sequence ID" value="OGK32020.1"/>
    <property type="molecule type" value="Genomic_DNA"/>
</dbReference>
<dbReference type="GO" id="GO:0005524">
    <property type="term" value="F:ATP binding"/>
    <property type="evidence" value="ECO:0007669"/>
    <property type="project" value="UniProtKB-KW"/>
</dbReference>
<dbReference type="GO" id="GO:0002161">
    <property type="term" value="F:aminoacyl-tRNA deacylase activity"/>
    <property type="evidence" value="ECO:0007669"/>
    <property type="project" value="InterPro"/>
</dbReference>
<dbReference type="SUPFAM" id="SSF50677">
    <property type="entry name" value="ValRS/IleRS/LeuRS editing domain"/>
    <property type="match status" value="1"/>
</dbReference>
<dbReference type="EC" id="6.1.1.5" evidence="1 9"/>
<dbReference type="GO" id="GO:0000049">
    <property type="term" value="F:tRNA binding"/>
    <property type="evidence" value="ECO:0007669"/>
    <property type="project" value="InterPro"/>
</dbReference>
<dbReference type="InterPro" id="IPR009008">
    <property type="entry name" value="Val/Leu/Ile-tRNA-synth_edit"/>
</dbReference>
<dbReference type="PANTHER" id="PTHR42780:SF1">
    <property type="entry name" value="ISOLEUCINE--TRNA LIGASE, CYTOPLASMIC"/>
    <property type="match status" value="1"/>
</dbReference>
<dbReference type="InterPro" id="IPR009080">
    <property type="entry name" value="tRNAsynth_Ia_anticodon-bd"/>
</dbReference>
<organism evidence="12 13">
    <name type="scientific">Candidatus Roizmanbacteria bacterium RIFCSPHIGHO2_02_FULL_43_11</name>
    <dbReference type="NCBI Taxonomy" id="1802043"/>
    <lineage>
        <taxon>Bacteria</taxon>
        <taxon>Candidatus Roizmaniibacteriota</taxon>
    </lineage>
</organism>
<dbReference type="GO" id="GO:0005737">
    <property type="term" value="C:cytoplasm"/>
    <property type="evidence" value="ECO:0007669"/>
    <property type="project" value="UniProtKB-UniRule"/>
</dbReference>
<evidence type="ECO:0000256" key="8">
    <source>
        <dbReference type="ARBA" id="ARBA00048359"/>
    </source>
</evidence>
<dbReference type="InterPro" id="IPR023586">
    <property type="entry name" value="Ile-tRNA-ligase_type2"/>
</dbReference>
<gene>
    <name evidence="12" type="ORF">A3D08_03935</name>
</gene>
<sequence length="995" mass="115479">MFKPVEARPNFPEKEQELLKRWYETGIVSKYLHKNDTANQYFSFLDGPITANNPMGVHHAWGRTYKDVWQRFYNLLGYRQRFQNGFDCQGLWVEVEVEKEIGIKNKKDIENLVPGDRIASIAQFVKLCKERVIKFAGIQTEQTKRLGNFMDWEHSYFTMADENNYMIWHFLKVCHEHGWIYKGRDAVPWCPRCETAISQHEMLTEDYKELTHESIYLKLPITSKGWENTALLIWTTTPWTVPANVAVGVHTDYVYGVWENESGERIIFLDQDDEEKIPERTIKERVLPINEYILHDAKEDWNKINVIKGSDLLGLRYNGPFDNIPRVQDAQEERPETFHTVVDASELINAHEGTGLLHIAPGAGTEDFRIGKKLGLAVISVIADDASYLDGLGEFSGKNAKTHPELIIDALKDQGALLTTEMYTHRYPACWRCRKELVWKVADEWYIAMDIPSNIDTLTLRTKMIRNAQNIKWLPSFGLDRELDWLEHMEDWLISKKNRYWGLALPIYECAQCGYINVLGGKEELKDRSIEWWKEFEGKSPHKPYIDLVKISCEKCSKPVSRIDDVGNPWLDAGIVPYSTITEKNHGEPLYSKNREEWQNWFPADFITESFPGQFKNWFYALIAMSSALEDQKPFKTVLGFGTLFAEDGRAMHKSWGNAIEFGEGAEKIGVDVMRWMFCRANPAENMVFGYTAANEVRRSFILVLWNIYKFFVEYAQADNYTRTDASPGTKHPLDRWILTHLRQTILTVEEAMNAYDARSATNALESFIADLSTWYIRRSRNRIWTNSKDDGDKNDFYATLHYVLVHISIVLSPFMPFMSDEIFVNLTGQESVHLTSWPYVVKEETDESILSTMAYVRKLIEIGHRERKLLKIKVRQPLQSVTFTLPVKPEFSPDIQSLIKDELNIHDVYFRVEEVSEPTAQYDTHITDTLQKEGEIRELIRNVQQMRQEQGLVSTDYIVLTIPEIPSGYEDYIKQRVMAKSINIGEEYAIAKTS</sequence>
<evidence type="ECO:0000256" key="4">
    <source>
        <dbReference type="ARBA" id="ARBA00022840"/>
    </source>
</evidence>
<dbReference type="SUPFAM" id="SSF47323">
    <property type="entry name" value="Anticodon-binding domain of a subclass of class I aminoacyl-tRNA synthetases"/>
    <property type="match status" value="1"/>
</dbReference>
<evidence type="ECO:0000259" key="11">
    <source>
        <dbReference type="Pfam" id="PF08264"/>
    </source>
</evidence>
<feature type="domain" description="Aminoacyl-tRNA synthetase class Ia" evidence="10">
    <location>
        <begin position="18"/>
        <end position="686"/>
    </location>
</feature>
<evidence type="ECO:0000256" key="2">
    <source>
        <dbReference type="ARBA" id="ARBA00022598"/>
    </source>
</evidence>
<evidence type="ECO:0000256" key="7">
    <source>
        <dbReference type="ARBA" id="ARBA00025217"/>
    </source>
</evidence>
<keyword evidence="6" id="KW-0030">Aminoacyl-tRNA synthetase</keyword>
<evidence type="ECO:0000256" key="5">
    <source>
        <dbReference type="ARBA" id="ARBA00022917"/>
    </source>
</evidence>
<dbReference type="Pfam" id="PF08264">
    <property type="entry name" value="Anticodon_1"/>
    <property type="match status" value="1"/>
</dbReference>
<dbReference type="Gene3D" id="3.90.740.10">
    <property type="entry name" value="Valyl/Leucyl/Isoleucyl-tRNA synthetase, editing domain"/>
    <property type="match status" value="1"/>
</dbReference>
<dbReference type="Gene3D" id="3.40.50.620">
    <property type="entry name" value="HUPs"/>
    <property type="match status" value="2"/>
</dbReference>
<dbReference type="GO" id="GO:0004822">
    <property type="term" value="F:isoleucine-tRNA ligase activity"/>
    <property type="evidence" value="ECO:0007669"/>
    <property type="project" value="UniProtKB-UniRule"/>
</dbReference>
<name>A0A1F7HLD8_9BACT</name>
<evidence type="ECO:0000313" key="13">
    <source>
        <dbReference type="Proteomes" id="UP000178098"/>
    </source>
</evidence>
<feature type="domain" description="Methionyl/Valyl/Leucyl/Isoleucyl-tRNA synthetase anticodon-binding" evidence="11">
    <location>
        <begin position="735"/>
        <end position="881"/>
    </location>
</feature>
<dbReference type="GO" id="GO:0006428">
    <property type="term" value="P:isoleucyl-tRNA aminoacylation"/>
    <property type="evidence" value="ECO:0007669"/>
    <property type="project" value="UniProtKB-UniRule"/>
</dbReference>
<keyword evidence="3" id="KW-0547">Nucleotide-binding</keyword>
<dbReference type="Pfam" id="PF19302">
    <property type="entry name" value="DUF5915"/>
    <property type="match status" value="1"/>
</dbReference>
<evidence type="ECO:0000256" key="6">
    <source>
        <dbReference type="ARBA" id="ARBA00023146"/>
    </source>
</evidence>
<evidence type="ECO:0000259" key="10">
    <source>
        <dbReference type="Pfam" id="PF00133"/>
    </source>
</evidence>
<dbReference type="PRINTS" id="PR00984">
    <property type="entry name" value="TRNASYNTHILE"/>
</dbReference>
<dbReference type="CDD" id="cd07961">
    <property type="entry name" value="Anticodon_Ia_Ile_ABEc"/>
    <property type="match status" value="1"/>
</dbReference>
<dbReference type="InterPro" id="IPR014729">
    <property type="entry name" value="Rossmann-like_a/b/a_fold"/>
</dbReference>
<reference evidence="12 13" key="1">
    <citation type="journal article" date="2016" name="Nat. Commun.">
        <title>Thousands of microbial genomes shed light on interconnected biogeochemical processes in an aquifer system.</title>
        <authorList>
            <person name="Anantharaman K."/>
            <person name="Brown C.T."/>
            <person name="Hug L.A."/>
            <person name="Sharon I."/>
            <person name="Castelle C.J."/>
            <person name="Probst A.J."/>
            <person name="Thomas B.C."/>
            <person name="Singh A."/>
            <person name="Wilkins M.J."/>
            <person name="Karaoz U."/>
            <person name="Brodie E.L."/>
            <person name="Williams K.H."/>
            <person name="Hubbard S.S."/>
            <person name="Banfield J.F."/>
        </authorList>
    </citation>
    <scope>NUCLEOTIDE SEQUENCE [LARGE SCALE GENOMIC DNA]</scope>
</reference>
<keyword evidence="2 12" id="KW-0436">Ligase</keyword>
<dbReference type="NCBIfam" id="TIGR00392">
    <property type="entry name" value="ileS"/>
    <property type="match status" value="1"/>
</dbReference>
<evidence type="ECO:0000313" key="12">
    <source>
        <dbReference type="EMBL" id="OGK32020.1"/>
    </source>
</evidence>
<evidence type="ECO:0000256" key="3">
    <source>
        <dbReference type="ARBA" id="ARBA00022741"/>
    </source>
</evidence>
<dbReference type="InterPro" id="IPR013155">
    <property type="entry name" value="M/V/L/I-tRNA-synth_anticd-bd"/>
</dbReference>
<accession>A0A1F7HLD8</accession>
<dbReference type="AlphaFoldDB" id="A0A1F7HLD8"/>
<dbReference type="SUPFAM" id="SSF52374">
    <property type="entry name" value="Nucleotidylyl transferase"/>
    <property type="match status" value="1"/>
</dbReference>
<dbReference type="InterPro" id="IPR002301">
    <property type="entry name" value="Ile-tRNA-ligase"/>
</dbReference>
<keyword evidence="4" id="KW-0067">ATP-binding</keyword>
<protein>
    <recommendedName>
        <fullName evidence="1 9">Isoleucine--tRNA ligase</fullName>
        <ecNumber evidence="1 9">6.1.1.5</ecNumber>
    </recommendedName>
</protein>
<comment type="function">
    <text evidence="7">Catalyzes the attachment of isoleucine to tRNA(Ile). As IleRS can inadvertently accommodate and process structurally similar amino acids such as valine, to avoid such errors it has two additional distinct tRNA(Ile)-dependent editing activities. One activity is designated as 'pretransfer' editing and involves the hydrolysis of activated Val-AMP. The other activity is designated 'posttransfer' editing and involves deacylation of mischarged Val-tRNA(Ile).</text>
</comment>